<name>A0A1Y5PKF5_9MYCO</name>
<reference evidence="1" key="1">
    <citation type="submission" date="2016-03" db="EMBL/GenBank/DDBJ databases">
        <authorList>
            <person name="Ploux O."/>
        </authorList>
    </citation>
    <scope>NUCLEOTIDE SEQUENCE</scope>
    <source>
        <strain evidence="1">UC10</strain>
    </source>
</reference>
<protein>
    <submittedName>
        <fullName evidence="1">Uncharacterized protein</fullName>
    </submittedName>
</protein>
<accession>A0A1Y5PKF5</accession>
<proteinExistence type="predicted"/>
<organism evidence="1">
    <name type="scientific">uncultured Mycobacterium sp</name>
    <dbReference type="NCBI Taxonomy" id="171292"/>
    <lineage>
        <taxon>Bacteria</taxon>
        <taxon>Bacillati</taxon>
        <taxon>Actinomycetota</taxon>
        <taxon>Actinomycetes</taxon>
        <taxon>Mycobacteriales</taxon>
        <taxon>Mycobacteriaceae</taxon>
        <taxon>Mycobacterium</taxon>
        <taxon>environmental samples</taxon>
    </lineage>
</organism>
<sequence length="189" mass="20496">MVLLGDLEEMVDRSVGGARQVGHAGFGEYGGHERAAQHPFAVHHRPVAPARTEFWAAGLLSGGEQTPLAELFTPDRQREIGLAGAQGQQRRTQCRCTGGTGIGDVVDGRAGLSDLMHDPLPYSGNSFEHITDGNRLHLANCGTAVRQGRPGRSSAQIDDVQLREPTELGHRRTDDPYRLCHDWLPTSNS</sequence>
<dbReference type="EMBL" id="FLQS01000067">
    <property type="protein sequence ID" value="SBS79124.1"/>
    <property type="molecule type" value="Genomic_DNA"/>
</dbReference>
<dbReference type="AlphaFoldDB" id="A0A1Y5PKF5"/>
<evidence type="ECO:0000313" key="1">
    <source>
        <dbReference type="EMBL" id="SBS79124.1"/>
    </source>
</evidence>
<gene>
    <name evidence="1" type="ORF">MHPYR_70045</name>
</gene>